<accession>A0A318TEB0</accession>
<dbReference type="Proteomes" id="UP000248148">
    <property type="component" value="Unassembled WGS sequence"/>
</dbReference>
<dbReference type="InterPro" id="IPR011256">
    <property type="entry name" value="Reg_factor_effector_dom_sf"/>
</dbReference>
<evidence type="ECO:0000313" key="4">
    <source>
        <dbReference type="EMBL" id="PYF02137.1"/>
    </source>
</evidence>
<evidence type="ECO:0000313" key="5">
    <source>
        <dbReference type="Proteomes" id="UP000248148"/>
    </source>
</evidence>
<sequence length="302" mass="31284">MTKGFYVFGRAMLAAAASAGLTAALTAALALGAAGANAQTPAAAPAAAQPAQPDAKSDGKTEAKPDAKPELKTDAAKTAEPTAKLSPGEPGKAAAETPAAKTATEPAKPADPANPAAAQPAAQPPAAAEAPVPAPAQSVTPPPAAKVQSADPFGEEVTLATKNVVILKGNASWDNAFESLVESLKSLQALLDKQGLKAAGNMMIVYTSTDDTGFTYQAEIPVDQEPKNLTKAMSYGKSPEGRSLKFVHRGSYDNMDNTYEAITNHLDEKRLEAKDTFIEEYITDPLKTAEDKLVINVYVPLK</sequence>
<dbReference type="RefSeq" id="WP_430694782.1">
    <property type="nucleotide sequence ID" value="NZ_QJTI01000014.1"/>
</dbReference>
<gene>
    <name evidence="4" type="ORF">BJ122_11452</name>
</gene>
<dbReference type="InterPro" id="IPR029442">
    <property type="entry name" value="GyrI-like"/>
</dbReference>
<feature type="chain" id="PRO_5016311351" evidence="2">
    <location>
        <begin position="39"/>
        <end position="302"/>
    </location>
</feature>
<organism evidence="4 5">
    <name type="scientific">Rhodopseudomonas faecalis</name>
    <dbReference type="NCBI Taxonomy" id="99655"/>
    <lineage>
        <taxon>Bacteria</taxon>
        <taxon>Pseudomonadati</taxon>
        <taxon>Pseudomonadota</taxon>
        <taxon>Alphaproteobacteria</taxon>
        <taxon>Hyphomicrobiales</taxon>
        <taxon>Nitrobacteraceae</taxon>
        <taxon>Rhodopseudomonas</taxon>
    </lineage>
</organism>
<protein>
    <submittedName>
        <fullName evidence="4">Effector-binding domain-containing protein</fullName>
    </submittedName>
</protein>
<evidence type="ECO:0000259" key="3">
    <source>
        <dbReference type="SMART" id="SM00871"/>
    </source>
</evidence>
<feature type="compositionally biased region" description="Low complexity" evidence="1">
    <location>
        <begin position="43"/>
        <end position="52"/>
    </location>
</feature>
<dbReference type="EMBL" id="QJTI01000014">
    <property type="protein sequence ID" value="PYF02137.1"/>
    <property type="molecule type" value="Genomic_DNA"/>
</dbReference>
<dbReference type="Pfam" id="PF06445">
    <property type="entry name" value="GyrI-like"/>
    <property type="match status" value="1"/>
</dbReference>
<feature type="domain" description="AraC effector-binding" evidence="3">
    <location>
        <begin position="155"/>
        <end position="302"/>
    </location>
</feature>
<dbReference type="AlphaFoldDB" id="A0A318TEB0"/>
<proteinExistence type="predicted"/>
<evidence type="ECO:0000256" key="1">
    <source>
        <dbReference type="SAM" id="MobiDB-lite"/>
    </source>
</evidence>
<evidence type="ECO:0000256" key="2">
    <source>
        <dbReference type="SAM" id="SignalP"/>
    </source>
</evidence>
<reference evidence="4 5" key="1">
    <citation type="submission" date="2018-06" db="EMBL/GenBank/DDBJ databases">
        <title>Genomic Encyclopedia of Archaeal and Bacterial Type Strains, Phase II (KMG-II): from individual species to whole genera.</title>
        <authorList>
            <person name="Goeker M."/>
        </authorList>
    </citation>
    <scope>NUCLEOTIDE SEQUENCE [LARGE SCALE GENOMIC DNA]</scope>
    <source>
        <strain evidence="4 5">JCM 11668</strain>
    </source>
</reference>
<dbReference type="SUPFAM" id="SSF55136">
    <property type="entry name" value="Probable bacterial effector-binding domain"/>
    <property type="match status" value="1"/>
</dbReference>
<feature type="signal peptide" evidence="2">
    <location>
        <begin position="1"/>
        <end position="38"/>
    </location>
</feature>
<name>A0A318TEB0_9BRAD</name>
<comment type="caution">
    <text evidence="4">The sequence shown here is derived from an EMBL/GenBank/DDBJ whole genome shotgun (WGS) entry which is preliminary data.</text>
</comment>
<feature type="region of interest" description="Disordered" evidence="1">
    <location>
        <begin position="43"/>
        <end position="150"/>
    </location>
</feature>
<keyword evidence="2" id="KW-0732">Signal</keyword>
<feature type="compositionally biased region" description="Basic and acidic residues" evidence="1">
    <location>
        <begin position="55"/>
        <end position="77"/>
    </location>
</feature>
<dbReference type="SMART" id="SM00871">
    <property type="entry name" value="AraC_E_bind"/>
    <property type="match status" value="1"/>
</dbReference>
<keyword evidence="5" id="KW-1185">Reference proteome</keyword>
<dbReference type="Gene3D" id="3.20.80.10">
    <property type="entry name" value="Regulatory factor, effector binding domain"/>
    <property type="match status" value="1"/>
</dbReference>
<feature type="compositionally biased region" description="Low complexity" evidence="1">
    <location>
        <begin position="87"/>
        <end position="137"/>
    </location>
</feature>
<dbReference type="InterPro" id="IPR010499">
    <property type="entry name" value="AraC_E-bd"/>
</dbReference>